<dbReference type="AlphaFoldDB" id="A0A7C1G2V7"/>
<dbReference type="PANTHER" id="PTHR30487:SF0">
    <property type="entry name" value="PREPILIN LEADER PEPTIDASE_N-METHYLTRANSFERASE-RELATED"/>
    <property type="match status" value="1"/>
</dbReference>
<sequence>MFDTTVAFLPIAAAVGFALGGLIELTALRLPSGEPLLGRPTCPACGAPASHWGWLFPRRCAACRFFPRSQLVLQVLAAGTLAAAWFRFLSAPLDAFRVSLFTLFLWLIARIDWAHHLIYLVTVVPTLLLATILALLASPRALLLSLAGSTAATLLFLIFYGLGRLLYRRPALGSGDIFLAALIGAMLGINRFLPTLLLGMAAAAIAALWLLAYRSASRLTYLPYGSFLAAGAVTGLLLWGPA</sequence>
<evidence type="ECO:0000313" key="3">
    <source>
        <dbReference type="EMBL" id="HEF66220.1"/>
    </source>
</evidence>
<dbReference type="Pfam" id="PF01478">
    <property type="entry name" value="Peptidase_A24"/>
    <property type="match status" value="1"/>
</dbReference>
<comment type="caution">
    <text evidence="3">The sequence shown here is derived from an EMBL/GenBank/DDBJ whole genome shotgun (WGS) entry which is preliminary data.</text>
</comment>
<dbReference type="EMBL" id="DSJL01000011">
    <property type="protein sequence ID" value="HEF66220.1"/>
    <property type="molecule type" value="Genomic_DNA"/>
</dbReference>
<dbReference type="GO" id="GO:0004190">
    <property type="term" value="F:aspartic-type endopeptidase activity"/>
    <property type="evidence" value="ECO:0007669"/>
    <property type="project" value="InterPro"/>
</dbReference>
<dbReference type="Gene3D" id="1.20.120.1220">
    <property type="match status" value="1"/>
</dbReference>
<dbReference type="InterPro" id="IPR000045">
    <property type="entry name" value="Prepilin_IV_endopep_pep"/>
</dbReference>
<reference evidence="3" key="1">
    <citation type="journal article" date="2020" name="mSystems">
        <title>Genome- and Community-Level Interaction Insights into Carbon Utilization and Element Cycling Functions of Hydrothermarchaeota in Hydrothermal Sediment.</title>
        <authorList>
            <person name="Zhou Z."/>
            <person name="Liu Y."/>
            <person name="Xu W."/>
            <person name="Pan J."/>
            <person name="Luo Z.H."/>
            <person name="Li M."/>
        </authorList>
    </citation>
    <scope>NUCLEOTIDE SEQUENCE [LARGE SCALE GENOMIC DNA]</scope>
    <source>
        <strain evidence="3">SpSt-222</strain>
    </source>
</reference>
<proteinExistence type="inferred from homology"/>
<comment type="similarity">
    <text evidence="1">Belongs to the peptidase A24 family.</text>
</comment>
<dbReference type="InterPro" id="IPR050882">
    <property type="entry name" value="Prepilin_peptidase/N-MTase"/>
</dbReference>
<dbReference type="PANTHER" id="PTHR30487">
    <property type="entry name" value="TYPE 4 PREPILIN-LIKE PROTEINS LEADER PEPTIDE-PROCESSING ENZYME"/>
    <property type="match status" value="1"/>
</dbReference>
<feature type="domain" description="Prepilin type IV endopeptidase peptidase" evidence="2">
    <location>
        <begin position="100"/>
        <end position="207"/>
    </location>
</feature>
<gene>
    <name evidence="3" type="ORF">ENP47_11595</name>
</gene>
<name>A0A7C1G2V7_THERO</name>
<dbReference type="GO" id="GO:0005886">
    <property type="term" value="C:plasma membrane"/>
    <property type="evidence" value="ECO:0007669"/>
    <property type="project" value="TreeGrafter"/>
</dbReference>
<evidence type="ECO:0000259" key="2">
    <source>
        <dbReference type="Pfam" id="PF01478"/>
    </source>
</evidence>
<evidence type="ECO:0000256" key="1">
    <source>
        <dbReference type="ARBA" id="ARBA00005801"/>
    </source>
</evidence>
<dbReference type="GO" id="GO:0006465">
    <property type="term" value="P:signal peptide processing"/>
    <property type="evidence" value="ECO:0007669"/>
    <property type="project" value="TreeGrafter"/>
</dbReference>
<organism evidence="3">
    <name type="scientific">Thermomicrobium roseum</name>
    <dbReference type="NCBI Taxonomy" id="500"/>
    <lineage>
        <taxon>Bacteria</taxon>
        <taxon>Pseudomonadati</taxon>
        <taxon>Thermomicrobiota</taxon>
        <taxon>Thermomicrobia</taxon>
        <taxon>Thermomicrobiales</taxon>
        <taxon>Thermomicrobiaceae</taxon>
        <taxon>Thermomicrobium</taxon>
    </lineage>
</organism>
<protein>
    <submittedName>
        <fullName evidence="3">Prepilin peptidase</fullName>
    </submittedName>
</protein>
<accession>A0A7C1G2V7</accession>